<dbReference type="InterPro" id="IPR043502">
    <property type="entry name" value="DNA/RNA_pol_sf"/>
</dbReference>
<gene>
    <name evidence="2" type="ORF">llap_11721</name>
</gene>
<keyword evidence="3" id="KW-1185">Reference proteome</keyword>
<proteinExistence type="predicted"/>
<name>A0A2I0TVZ4_LIMLA</name>
<evidence type="ECO:0000259" key="1">
    <source>
        <dbReference type="Pfam" id="PF00078"/>
    </source>
</evidence>
<evidence type="ECO:0000313" key="3">
    <source>
        <dbReference type="Proteomes" id="UP000233556"/>
    </source>
</evidence>
<reference evidence="3" key="2">
    <citation type="submission" date="2017-12" db="EMBL/GenBank/DDBJ databases">
        <title>Genome sequence of the Bar-tailed Godwit (Limosa lapponica baueri).</title>
        <authorList>
            <person name="Lima N.C.B."/>
            <person name="Parody-Merino A.M."/>
            <person name="Battley P.F."/>
            <person name="Fidler A.E."/>
            <person name="Prosdocimi F."/>
        </authorList>
    </citation>
    <scope>NUCLEOTIDE SEQUENCE [LARGE SCALE GENOMIC DNA]</scope>
</reference>
<accession>A0A2I0TVZ4</accession>
<dbReference type="SUPFAM" id="SSF56672">
    <property type="entry name" value="DNA/RNA polymerases"/>
    <property type="match status" value="1"/>
</dbReference>
<dbReference type="OrthoDB" id="416454at2759"/>
<dbReference type="Proteomes" id="UP000233556">
    <property type="component" value="Unassembled WGS sequence"/>
</dbReference>
<evidence type="ECO:0000313" key="2">
    <source>
        <dbReference type="EMBL" id="PKU37976.1"/>
    </source>
</evidence>
<sequence>MKTGGGAGRIHLTKWCVSQYRESGENHSSKDEKVGFVRLGSFYTNVLQKGQEEDPGNYRPVNLTSIPEKVMEQVFLDVISKHVEAKKVIGSGQHGFTKGKSCLANLIVCHDGITGWVDEERAVDVVCLDFSKTFDTVSHNILMGKLRKCGLDEWT</sequence>
<dbReference type="AlphaFoldDB" id="A0A2I0TVZ4"/>
<reference evidence="3" key="1">
    <citation type="submission" date="2017-11" db="EMBL/GenBank/DDBJ databases">
        <authorList>
            <person name="Lima N.C."/>
            <person name="Parody-Merino A.M."/>
            <person name="Battley P.F."/>
            <person name="Fidler A.E."/>
            <person name="Prosdocimi F."/>
        </authorList>
    </citation>
    <scope>NUCLEOTIDE SEQUENCE [LARGE SCALE GENOMIC DNA]</scope>
</reference>
<feature type="domain" description="Reverse transcriptase" evidence="1">
    <location>
        <begin position="54"/>
        <end position="152"/>
    </location>
</feature>
<dbReference type="EMBL" id="KZ506908">
    <property type="protein sequence ID" value="PKU37976.1"/>
    <property type="molecule type" value="Genomic_DNA"/>
</dbReference>
<protein>
    <recommendedName>
        <fullName evidence="1">Reverse transcriptase domain-containing protein</fullName>
    </recommendedName>
</protein>
<organism evidence="2 3">
    <name type="scientific">Limosa lapponica baueri</name>
    <dbReference type="NCBI Taxonomy" id="1758121"/>
    <lineage>
        <taxon>Eukaryota</taxon>
        <taxon>Metazoa</taxon>
        <taxon>Chordata</taxon>
        <taxon>Craniata</taxon>
        <taxon>Vertebrata</taxon>
        <taxon>Euteleostomi</taxon>
        <taxon>Archelosauria</taxon>
        <taxon>Archosauria</taxon>
        <taxon>Dinosauria</taxon>
        <taxon>Saurischia</taxon>
        <taxon>Theropoda</taxon>
        <taxon>Coelurosauria</taxon>
        <taxon>Aves</taxon>
        <taxon>Neognathae</taxon>
        <taxon>Neoaves</taxon>
        <taxon>Charadriiformes</taxon>
        <taxon>Scolopacidae</taxon>
        <taxon>Limosa</taxon>
    </lineage>
</organism>
<dbReference type="InterPro" id="IPR000477">
    <property type="entry name" value="RT_dom"/>
</dbReference>
<dbReference type="PANTHER" id="PTHR33332">
    <property type="entry name" value="REVERSE TRANSCRIPTASE DOMAIN-CONTAINING PROTEIN"/>
    <property type="match status" value="1"/>
</dbReference>
<dbReference type="Pfam" id="PF00078">
    <property type="entry name" value="RVT_1"/>
    <property type="match status" value="1"/>
</dbReference>